<organism evidence="2 3">
    <name type="scientific">Lactococcus lactis subsp. cremoris</name>
    <name type="common">Streptococcus cremoris</name>
    <dbReference type="NCBI Taxonomy" id="1359"/>
    <lineage>
        <taxon>Bacteria</taxon>
        <taxon>Bacillati</taxon>
        <taxon>Bacillota</taxon>
        <taxon>Bacilli</taxon>
        <taxon>Lactobacillales</taxon>
        <taxon>Streptococcaceae</taxon>
        <taxon>Lactococcus</taxon>
    </lineage>
</organism>
<comment type="caution">
    <text evidence="2">The sequence shown here is derived from an EMBL/GenBank/DDBJ whole genome shotgun (WGS) entry which is preliminary data.</text>
</comment>
<dbReference type="EMBL" id="LIYF01000014">
    <property type="protein sequence ID" value="KZK07354.1"/>
    <property type="molecule type" value="Genomic_DNA"/>
</dbReference>
<evidence type="ECO:0000256" key="1">
    <source>
        <dbReference type="SAM" id="Phobius"/>
    </source>
</evidence>
<feature type="transmembrane region" description="Helical" evidence="1">
    <location>
        <begin position="304"/>
        <end position="324"/>
    </location>
</feature>
<keyword evidence="1" id="KW-0812">Transmembrane</keyword>
<reference evidence="2 3" key="1">
    <citation type="submission" date="2015-08" db="EMBL/GenBank/DDBJ databases">
        <title>Draft Genome Sequences of 11 Lactococcus lactis subspecies cremoris strains.</title>
        <authorList>
            <person name="Wels M."/>
            <person name="Backus L."/>
            <person name="Boekhorst J."/>
            <person name="Dijkstra A."/>
            <person name="Beerthuizen M."/>
            <person name="Siezen R."/>
            <person name="Bachmann H."/>
            <person name="Van Hijum S."/>
        </authorList>
    </citation>
    <scope>NUCLEOTIDE SEQUENCE [LARGE SCALE GENOMIC DNA]</scope>
    <source>
        <strain evidence="2 3">KW10</strain>
    </source>
</reference>
<sequence length="417" mass="48227">MDIKKLNQLTWKRARPIILSLGLLLMVVSVFVGYNSTNNWHKDQNFIHSNKAKENYNLFVQEQKTLEEKINTKYQSSKDYQKASDYGYNNGAQLIHFDKRTGKFSIEYESFKSFYGYIRTKLFHNHGLANLINSGYIVSTTNIYRGLSLISLIFLIVGFLISFLDYKTNFILLLFSSGYRRSDILKSSILTSLVPLIVLSIIAIGINITILYSSIPLQYINYPLNKIIFYHLCLLIVAIFYYFVGLFSGIIFGQVFTAIISLIGFIFGLELIKTNLLDLFDAIFHKQNYGVYDSSLFSRFDSGLYWLILVVITIMLTFTIYFSSRFFYNKLSLEERGNYILFPNLRLPISIVAALFTSYSLSGNLGLSNKYSTVSTSSLLRDNIIYGLIIFFITFFIFVVINNYKQIYERFSKILNK</sequence>
<proteinExistence type="predicted"/>
<gene>
    <name evidence="2" type="ORF">AB996_0790</name>
</gene>
<keyword evidence="1" id="KW-1133">Transmembrane helix</keyword>
<protein>
    <submittedName>
        <fullName evidence="2">Membrane protein</fullName>
    </submittedName>
</protein>
<feature type="transmembrane region" description="Helical" evidence="1">
    <location>
        <begin position="251"/>
        <end position="272"/>
    </location>
</feature>
<feature type="transmembrane region" description="Helical" evidence="1">
    <location>
        <begin position="187"/>
        <end position="215"/>
    </location>
</feature>
<feature type="transmembrane region" description="Helical" evidence="1">
    <location>
        <begin position="16"/>
        <end position="34"/>
    </location>
</feature>
<feature type="transmembrane region" description="Helical" evidence="1">
    <location>
        <begin position="384"/>
        <end position="404"/>
    </location>
</feature>
<accession>A0A170MYR5</accession>
<evidence type="ECO:0000313" key="2">
    <source>
        <dbReference type="EMBL" id="KZK07354.1"/>
    </source>
</evidence>
<evidence type="ECO:0000313" key="3">
    <source>
        <dbReference type="Proteomes" id="UP000076519"/>
    </source>
</evidence>
<dbReference type="AlphaFoldDB" id="A0A170MYR5"/>
<feature type="transmembrane region" description="Helical" evidence="1">
    <location>
        <begin position="143"/>
        <end position="166"/>
    </location>
</feature>
<feature type="transmembrane region" description="Helical" evidence="1">
    <location>
        <begin position="345"/>
        <end position="364"/>
    </location>
</feature>
<feature type="transmembrane region" description="Helical" evidence="1">
    <location>
        <begin position="227"/>
        <end position="244"/>
    </location>
</feature>
<name>A0A170MYR5_LACLC</name>
<keyword evidence="1" id="KW-0472">Membrane</keyword>
<dbReference type="PATRIC" id="fig|1359.32.peg.1575"/>
<dbReference type="Proteomes" id="UP000076519">
    <property type="component" value="Unassembled WGS sequence"/>
</dbReference>